<evidence type="ECO:0000313" key="6">
    <source>
        <dbReference type="Proteomes" id="UP001211987"/>
    </source>
</evidence>
<dbReference type="SUPFAM" id="SSF51182">
    <property type="entry name" value="RmlC-like cupins"/>
    <property type="match status" value="1"/>
</dbReference>
<dbReference type="RefSeq" id="WP_008792894.1">
    <property type="nucleotide sequence ID" value="NZ_AP031443.1"/>
</dbReference>
<protein>
    <submittedName>
        <fullName evidence="5">AraC family transcriptional regulator</fullName>
    </submittedName>
</protein>
<dbReference type="Gene3D" id="1.10.10.60">
    <property type="entry name" value="Homeodomain-like"/>
    <property type="match status" value="2"/>
</dbReference>
<dbReference type="SUPFAM" id="SSF46689">
    <property type="entry name" value="Homeodomain-like"/>
    <property type="match status" value="1"/>
</dbReference>
<evidence type="ECO:0000313" key="5">
    <source>
        <dbReference type="EMBL" id="MDB7085201.1"/>
    </source>
</evidence>
<dbReference type="PANTHER" id="PTHR43280:SF28">
    <property type="entry name" value="HTH-TYPE TRANSCRIPTIONAL ACTIVATOR RHAS"/>
    <property type="match status" value="1"/>
</dbReference>
<dbReference type="Proteomes" id="UP001211987">
    <property type="component" value="Unassembled WGS sequence"/>
</dbReference>
<sequence>MNIIEELYFFNKDELFFKKYYFLDKTKQNIEYFYKENQNDATNLNIALHPESLPIYHYEDDFIKKNHNISIIKHPRYIPYFEHKHAYFEILYVLDGQCDNTIFDTELLLKKGDFCLIAPHISHGVKNFDDNSIVINILVRESTFLDTFMNYIKDKDLLSIFFINHLFSKTKTKYLIFHTHGDSQILNYVLQMYEEHKQMDIYSDRIICSMFSILMSLLNRNYNKDITISQNNIIKNLPDFQIIDYLLKNYKHASLENISKEFHYTVPYCSKLIKETTGYSFSELLTKIRMQNGKNLLLNTRLSIEAISLNLGYKNPETFIRVFKKNYLITPHQFRKQANL</sequence>
<evidence type="ECO:0000256" key="1">
    <source>
        <dbReference type="ARBA" id="ARBA00023015"/>
    </source>
</evidence>
<dbReference type="EMBL" id="JAQLKE010000033">
    <property type="protein sequence ID" value="MDB7085201.1"/>
    <property type="molecule type" value="Genomic_DNA"/>
</dbReference>
<dbReference type="Gene3D" id="2.60.120.10">
    <property type="entry name" value="Jelly Rolls"/>
    <property type="match status" value="1"/>
</dbReference>
<dbReference type="PROSITE" id="PS01124">
    <property type="entry name" value="HTH_ARAC_FAMILY_2"/>
    <property type="match status" value="1"/>
</dbReference>
<name>A0AB35INI7_9FIRM</name>
<dbReference type="Pfam" id="PF02311">
    <property type="entry name" value="AraC_binding"/>
    <property type="match status" value="1"/>
</dbReference>
<evidence type="ECO:0000256" key="2">
    <source>
        <dbReference type="ARBA" id="ARBA00023125"/>
    </source>
</evidence>
<dbReference type="InterPro" id="IPR018060">
    <property type="entry name" value="HTH_AraC"/>
</dbReference>
<dbReference type="AlphaFoldDB" id="A0AB35INI7"/>
<comment type="caution">
    <text evidence="5">The sequence shown here is derived from an EMBL/GenBank/DDBJ whole genome shotgun (WGS) entry which is preliminary data.</text>
</comment>
<dbReference type="InterPro" id="IPR003313">
    <property type="entry name" value="AraC-bd"/>
</dbReference>
<evidence type="ECO:0000256" key="3">
    <source>
        <dbReference type="ARBA" id="ARBA00023163"/>
    </source>
</evidence>
<dbReference type="GO" id="GO:0043565">
    <property type="term" value="F:sequence-specific DNA binding"/>
    <property type="evidence" value="ECO:0007669"/>
    <property type="project" value="InterPro"/>
</dbReference>
<gene>
    <name evidence="5" type="ORF">PM738_15445</name>
</gene>
<evidence type="ECO:0000259" key="4">
    <source>
        <dbReference type="PROSITE" id="PS01124"/>
    </source>
</evidence>
<dbReference type="InterPro" id="IPR014710">
    <property type="entry name" value="RmlC-like_jellyroll"/>
</dbReference>
<keyword evidence="3" id="KW-0804">Transcription</keyword>
<proteinExistence type="predicted"/>
<keyword evidence="1" id="KW-0805">Transcription regulation</keyword>
<dbReference type="InterPro" id="IPR009057">
    <property type="entry name" value="Homeodomain-like_sf"/>
</dbReference>
<keyword evidence="2" id="KW-0238">DNA-binding</keyword>
<organism evidence="5 6">
    <name type="scientific">Thomasclavelia ramosa</name>
    <dbReference type="NCBI Taxonomy" id="1547"/>
    <lineage>
        <taxon>Bacteria</taxon>
        <taxon>Bacillati</taxon>
        <taxon>Bacillota</taxon>
        <taxon>Erysipelotrichia</taxon>
        <taxon>Erysipelotrichales</taxon>
        <taxon>Coprobacillaceae</taxon>
        <taxon>Thomasclavelia</taxon>
    </lineage>
</organism>
<dbReference type="PANTHER" id="PTHR43280">
    <property type="entry name" value="ARAC-FAMILY TRANSCRIPTIONAL REGULATOR"/>
    <property type="match status" value="1"/>
</dbReference>
<feature type="domain" description="HTH araC/xylS-type" evidence="4">
    <location>
        <begin position="240"/>
        <end position="337"/>
    </location>
</feature>
<reference evidence="5" key="1">
    <citation type="submission" date="2023-01" db="EMBL/GenBank/DDBJ databases">
        <title>Human gut microbiome strain richness.</title>
        <authorList>
            <person name="Chen-Liaw A."/>
        </authorList>
    </citation>
    <scope>NUCLEOTIDE SEQUENCE</scope>
    <source>
        <strain evidence="5">1001217st2_G6_1001217B_191108</strain>
    </source>
</reference>
<dbReference type="GO" id="GO:0003700">
    <property type="term" value="F:DNA-binding transcription factor activity"/>
    <property type="evidence" value="ECO:0007669"/>
    <property type="project" value="InterPro"/>
</dbReference>
<accession>A0AB35INI7</accession>
<dbReference type="Pfam" id="PF12833">
    <property type="entry name" value="HTH_18"/>
    <property type="match status" value="1"/>
</dbReference>
<dbReference type="SMART" id="SM00342">
    <property type="entry name" value="HTH_ARAC"/>
    <property type="match status" value="1"/>
</dbReference>
<dbReference type="InterPro" id="IPR011051">
    <property type="entry name" value="RmlC_Cupin_sf"/>
</dbReference>